<evidence type="ECO:0000313" key="1">
    <source>
        <dbReference type="EMBL" id="GEL52979.1"/>
    </source>
</evidence>
<dbReference type="AlphaFoldDB" id="A0AAN4U1W3"/>
<dbReference type="Gene3D" id="1.20.1270.180">
    <property type="match status" value="1"/>
</dbReference>
<accession>A0AAN4U1W3</accession>
<name>A0AAN4U1W3_9PROT</name>
<organism evidence="1 2">
    <name type="scientific">Asaia bogorensis NBRC 16594</name>
    <dbReference type="NCBI Taxonomy" id="1231624"/>
    <lineage>
        <taxon>Bacteria</taxon>
        <taxon>Pseudomonadati</taxon>
        <taxon>Pseudomonadota</taxon>
        <taxon>Alphaproteobacteria</taxon>
        <taxon>Acetobacterales</taxon>
        <taxon>Acetobacteraceae</taxon>
        <taxon>Asaia</taxon>
    </lineage>
</organism>
<sequence length="56" mass="6281">MWLVYRDQLCHAEYGRYGGGTAGPLEDVACLAALTRRHPEDLLAGYGWLLTKFEVP</sequence>
<comment type="caution">
    <text evidence="1">The sequence shown here is derived from an EMBL/GenBank/DDBJ whole genome shotgun (WGS) entry which is preliminary data.</text>
</comment>
<keyword evidence="2" id="KW-1185">Reference proteome</keyword>
<dbReference type="Proteomes" id="UP000321287">
    <property type="component" value="Unassembled WGS sequence"/>
</dbReference>
<dbReference type="EMBL" id="BJVS01000002">
    <property type="protein sequence ID" value="GEL52979.1"/>
    <property type="molecule type" value="Genomic_DNA"/>
</dbReference>
<gene>
    <name evidence="1" type="ORF">ABO01nite_09860</name>
</gene>
<proteinExistence type="predicted"/>
<protein>
    <submittedName>
        <fullName evidence="1">Uncharacterized protein</fullName>
    </submittedName>
</protein>
<evidence type="ECO:0000313" key="2">
    <source>
        <dbReference type="Proteomes" id="UP000321287"/>
    </source>
</evidence>
<reference evidence="1 2" key="1">
    <citation type="submission" date="2019-07" db="EMBL/GenBank/DDBJ databases">
        <title>Whole genome shotgun sequence of Asaia bogorensis NBRC 16594.</title>
        <authorList>
            <person name="Hosoyama A."/>
            <person name="Uohara A."/>
            <person name="Ohji S."/>
            <person name="Ichikawa N."/>
        </authorList>
    </citation>
    <scope>NUCLEOTIDE SEQUENCE [LARGE SCALE GENOMIC DNA]</scope>
    <source>
        <strain evidence="1 2">NBRC 16594</strain>
    </source>
</reference>
<dbReference type="KEGG" id="abg:Asbog_00315"/>